<keyword evidence="2" id="KW-1185">Reference proteome</keyword>
<name>A0ABY5NPC4_9FLAO</name>
<sequence length="151" mass="17357">MFPFKPIYFFTKRIRCLLNLEVCINTLSEPFPIMVHLAYETGCSGFSVASYFLNLGWLVLVVNPADVKKGDKERYQKTDVLDSKNLSNELKQGLLKGIYMPSEEQEQFTTLARKHRKCYCCKVGNLVTLHFFVQRGPPKVYLIENTLAPVN</sequence>
<evidence type="ECO:0000313" key="1">
    <source>
        <dbReference type="EMBL" id="UUV20366.1"/>
    </source>
</evidence>
<organism evidence="1 2">
    <name type="scientific">Paenimyroides aestuarii</name>
    <dbReference type="NCBI Taxonomy" id="2968490"/>
    <lineage>
        <taxon>Bacteria</taxon>
        <taxon>Pseudomonadati</taxon>
        <taxon>Bacteroidota</taxon>
        <taxon>Flavobacteriia</taxon>
        <taxon>Flavobacteriales</taxon>
        <taxon>Flavobacteriaceae</taxon>
        <taxon>Paenimyroides</taxon>
    </lineage>
</organism>
<proteinExistence type="predicted"/>
<gene>
    <name evidence="1" type="ORF">NPX36_08285</name>
</gene>
<dbReference type="Proteomes" id="UP001317001">
    <property type="component" value="Chromosome"/>
</dbReference>
<protein>
    <submittedName>
        <fullName evidence="1">Transposase</fullName>
    </submittedName>
</protein>
<evidence type="ECO:0000313" key="2">
    <source>
        <dbReference type="Proteomes" id="UP001317001"/>
    </source>
</evidence>
<reference evidence="1 2" key="1">
    <citation type="submission" date="2022-08" db="EMBL/GenBank/DDBJ databases">
        <title>Myroides zhujiangensis sp. nov., a novel bacterium isolated from sediment in the Pearl River Estuary.</title>
        <authorList>
            <person name="Cui L."/>
        </authorList>
    </citation>
    <scope>NUCLEOTIDE SEQUENCE [LARGE SCALE GENOMIC DNA]</scope>
    <source>
        <strain evidence="1 2">SCSIO 72103</strain>
    </source>
</reference>
<dbReference type="EMBL" id="CP102382">
    <property type="protein sequence ID" value="UUV20366.1"/>
    <property type="molecule type" value="Genomic_DNA"/>
</dbReference>
<accession>A0ABY5NPC4</accession>